<feature type="compositionally biased region" description="Pro residues" evidence="1">
    <location>
        <begin position="19"/>
        <end position="32"/>
    </location>
</feature>
<dbReference type="HOGENOM" id="CLU_2444538_0_0_1"/>
<reference evidence="2" key="1">
    <citation type="submission" date="2015-04" db="UniProtKB">
        <authorList>
            <consortium name="EnsemblPlants"/>
        </authorList>
    </citation>
    <scope>IDENTIFICATION</scope>
</reference>
<accession>A0A0E0F0G8</accession>
<feature type="region of interest" description="Disordered" evidence="1">
    <location>
        <begin position="1"/>
        <end position="32"/>
    </location>
</feature>
<protein>
    <submittedName>
        <fullName evidence="2">Uncharacterized protein</fullName>
    </submittedName>
</protein>
<reference evidence="2" key="2">
    <citation type="submission" date="2018-05" db="EMBL/GenBank/DDBJ databases">
        <title>OmerRS3 (Oryza meridionalis Reference Sequence Version 3).</title>
        <authorList>
            <person name="Zhang J."/>
            <person name="Kudrna D."/>
            <person name="Lee S."/>
            <person name="Talag J."/>
            <person name="Welchert J."/>
            <person name="Wing R.A."/>
        </authorList>
    </citation>
    <scope>NUCLEOTIDE SEQUENCE [LARGE SCALE GENOMIC DNA]</scope>
    <source>
        <strain evidence="2">cv. OR44</strain>
    </source>
</reference>
<organism evidence="2">
    <name type="scientific">Oryza meridionalis</name>
    <dbReference type="NCBI Taxonomy" id="40149"/>
    <lineage>
        <taxon>Eukaryota</taxon>
        <taxon>Viridiplantae</taxon>
        <taxon>Streptophyta</taxon>
        <taxon>Embryophyta</taxon>
        <taxon>Tracheophyta</taxon>
        <taxon>Spermatophyta</taxon>
        <taxon>Magnoliopsida</taxon>
        <taxon>Liliopsida</taxon>
        <taxon>Poales</taxon>
        <taxon>Poaceae</taxon>
        <taxon>BOP clade</taxon>
        <taxon>Oryzoideae</taxon>
        <taxon>Oryzeae</taxon>
        <taxon>Oryzinae</taxon>
        <taxon>Oryza</taxon>
    </lineage>
</organism>
<evidence type="ECO:0000313" key="3">
    <source>
        <dbReference type="Proteomes" id="UP000008021"/>
    </source>
</evidence>
<dbReference type="Gramene" id="OMERI10G13700.1">
    <property type="protein sequence ID" value="OMERI10G13700.1"/>
    <property type="gene ID" value="OMERI10G13700"/>
</dbReference>
<dbReference type="EnsemblPlants" id="OMERI10G13700.1">
    <property type="protein sequence ID" value="OMERI10G13700.1"/>
    <property type="gene ID" value="OMERI10G13700"/>
</dbReference>
<dbReference type="Proteomes" id="UP000008021">
    <property type="component" value="Chromosome 10"/>
</dbReference>
<sequence length="90" mass="9678">MLPPQSPNSYATATATATAPPPSSTLPLPPPTHLPHHRHALYLFHTAIISLPLPSLLPSPLHPHSQCRCGAASTTLTSPRLWHNLFLPNT</sequence>
<dbReference type="AlphaFoldDB" id="A0A0E0F0G8"/>
<keyword evidence="3" id="KW-1185">Reference proteome</keyword>
<evidence type="ECO:0000256" key="1">
    <source>
        <dbReference type="SAM" id="MobiDB-lite"/>
    </source>
</evidence>
<name>A0A0E0F0G8_9ORYZ</name>
<evidence type="ECO:0000313" key="2">
    <source>
        <dbReference type="EnsemblPlants" id="OMERI10G13700.1"/>
    </source>
</evidence>
<proteinExistence type="predicted"/>